<dbReference type="Gene3D" id="3.30.710.10">
    <property type="entry name" value="Potassium Channel Kv1.1, Chain A"/>
    <property type="match status" value="1"/>
</dbReference>
<evidence type="ECO:0000256" key="1">
    <source>
        <dbReference type="SAM" id="MobiDB-lite"/>
    </source>
</evidence>
<comment type="caution">
    <text evidence="3">The sequence shown here is derived from an EMBL/GenBank/DDBJ whole genome shotgun (WGS) entry which is preliminary data.</text>
</comment>
<dbReference type="InterPro" id="IPR011333">
    <property type="entry name" value="SKP1/BTB/POZ_sf"/>
</dbReference>
<evidence type="ECO:0000313" key="3">
    <source>
        <dbReference type="EMBL" id="KAF0979952.1"/>
    </source>
</evidence>
<dbReference type="RefSeq" id="XP_044564665.1">
    <property type="nucleotide sequence ID" value="XM_044701416.1"/>
</dbReference>
<evidence type="ECO:0000259" key="2">
    <source>
        <dbReference type="PROSITE" id="PS50097"/>
    </source>
</evidence>
<accession>A0A6A5BZJ5</accession>
<keyword evidence="4" id="KW-1185">Reference proteome</keyword>
<dbReference type="GeneID" id="68108323"/>
<feature type="compositionally biased region" description="Low complexity" evidence="1">
    <location>
        <begin position="1"/>
        <end position="15"/>
    </location>
</feature>
<dbReference type="PANTHER" id="PTHR46071:SF2">
    <property type="entry name" value="ANKYRIN REPEAT AND BTB_POZ DOMAIN-CONTAINING PROTEIN 2-LIKE PROTEIN"/>
    <property type="match status" value="1"/>
</dbReference>
<sequence>MGNSSSSVSSSVSSSNDETQLLEDHSEVLNTTSFTLEDTSQHDWSVISESQVLDLRQQVEKQIVIRPYETQQWTSRVLGFSSQYSSSWSADNVIGESNTFPKYGDMTSAWAPKSSSGTKEFLVVQFEKNVLVTQVHIYETFNPGAVFRVSCLPSEKEYTLKPVEELTSTIDPNQKEYGEEEFVHKPLEFTSDWVVLYEGDPQQHAIPQKSRIFNPPIKPFACVTRTIRIDMDCVASMSWSEIDAIKLIGIICDGNIQIRSSITTKLNTEYVEDLKTLFTNSPSTDCAILKLPIRKRLLASTPERPLFAIVPKVYYVHEFLLRYRLQDHKLLDKFIVKSEEEIMDVSPSVSGFSLTESAANSLFSYLYSGFILIPKEMFTDEDCDYKNSVDLITGIYHVSETLGLDSLRNACQQTMNIISVIPSDLRSSVALSIFNQCTSASLSDDFYSDMRKIYEDSCTKGEKYDKRASPDVKIVFTMGSNEEEPLTPSSTRPCIYAHSSILKARCAFFKTMFDWGELSSPYRFSSNNIYEIEISDVKYEIFLLMVKFIYLGLLEKEDIKAEDAIPLFFAQNQYLLDSSVTLSVIKDNISDNTVVDILRLSLECSYPEITELCHNYLLTNIENTCVVVERAFADKKQNRSLESDIVYKSLKESSKIWEMVILHGDNLKYTSQWVQRVIAFSSEYTGWPASNVIGESNTYPNYGDIKTAWAPKASKGTHEFLELQFANPMFIASVEVFETYNPGSLVKITAKNSHCKNTDEVIYEGNVQVVQPTARIFTPPIDLCKSLNKASNVLRLDIDTTNNISWYEIDAVKISGFIPKTTNNDPSCLIH</sequence>
<dbReference type="PANTHER" id="PTHR46071">
    <property type="entry name" value="ANKYRIN REPEAT AND BTB/POZ DOMAIN-CONTAINING"/>
    <property type="match status" value="1"/>
</dbReference>
<dbReference type="OrthoDB" id="2153609at2759"/>
<dbReference type="VEuPathDB" id="AmoebaDB:FDP41_001105"/>
<evidence type="ECO:0000313" key="4">
    <source>
        <dbReference type="Proteomes" id="UP000444721"/>
    </source>
</evidence>
<gene>
    <name evidence="3" type="ORF">FDP41_001105</name>
</gene>
<dbReference type="VEuPathDB" id="AmoebaDB:NfTy_049340"/>
<organism evidence="3 4">
    <name type="scientific">Naegleria fowleri</name>
    <name type="common">Brain eating amoeba</name>
    <dbReference type="NCBI Taxonomy" id="5763"/>
    <lineage>
        <taxon>Eukaryota</taxon>
        <taxon>Discoba</taxon>
        <taxon>Heterolobosea</taxon>
        <taxon>Tetramitia</taxon>
        <taxon>Eutetramitia</taxon>
        <taxon>Vahlkampfiidae</taxon>
        <taxon>Naegleria</taxon>
    </lineage>
</organism>
<dbReference type="Pfam" id="PF25900">
    <property type="entry name" value="PAPPA"/>
    <property type="match status" value="1"/>
</dbReference>
<dbReference type="Pfam" id="PF00651">
    <property type="entry name" value="BTB"/>
    <property type="match status" value="1"/>
</dbReference>
<dbReference type="InterPro" id="IPR058897">
    <property type="entry name" value="PAPPA_SD_C"/>
</dbReference>
<dbReference type="VEuPathDB" id="AmoebaDB:NF0012530"/>
<protein>
    <recommendedName>
        <fullName evidence="2">BTB domain-containing protein</fullName>
    </recommendedName>
</protein>
<dbReference type="EMBL" id="VFQX01000022">
    <property type="protein sequence ID" value="KAF0979952.1"/>
    <property type="molecule type" value="Genomic_DNA"/>
</dbReference>
<dbReference type="Proteomes" id="UP000444721">
    <property type="component" value="Unassembled WGS sequence"/>
</dbReference>
<reference evidence="3 4" key="1">
    <citation type="journal article" date="2019" name="Sci. Rep.">
        <title>Nanopore sequencing improves the draft genome of the human pathogenic amoeba Naegleria fowleri.</title>
        <authorList>
            <person name="Liechti N."/>
            <person name="Schurch N."/>
            <person name="Bruggmann R."/>
            <person name="Wittwer M."/>
        </authorList>
    </citation>
    <scope>NUCLEOTIDE SEQUENCE [LARGE SCALE GENOMIC DNA]</scope>
    <source>
        <strain evidence="3 4">ATCC 30894</strain>
    </source>
</reference>
<feature type="region of interest" description="Disordered" evidence="1">
    <location>
        <begin position="1"/>
        <end position="21"/>
    </location>
</feature>
<dbReference type="SUPFAM" id="SSF54695">
    <property type="entry name" value="POZ domain"/>
    <property type="match status" value="1"/>
</dbReference>
<feature type="domain" description="BTB" evidence="2">
    <location>
        <begin position="470"/>
        <end position="558"/>
    </location>
</feature>
<proteinExistence type="predicted"/>
<dbReference type="PROSITE" id="PS50097">
    <property type="entry name" value="BTB"/>
    <property type="match status" value="1"/>
</dbReference>
<name>A0A6A5BZJ5_NAEFO</name>
<dbReference type="InterPro" id="IPR052089">
    <property type="entry name" value="Ankyrin-BTB/POZ_domain"/>
</dbReference>
<dbReference type="AlphaFoldDB" id="A0A6A5BZJ5"/>
<dbReference type="InterPro" id="IPR000210">
    <property type="entry name" value="BTB/POZ_dom"/>
</dbReference>